<dbReference type="Gene3D" id="1.10.10.10">
    <property type="entry name" value="Winged helix-like DNA-binding domain superfamily/Winged helix DNA-binding domain"/>
    <property type="match status" value="1"/>
</dbReference>
<keyword evidence="11 14" id="KW-0804">Transcription</keyword>
<evidence type="ECO:0000256" key="12">
    <source>
        <dbReference type="PIRSR" id="PIRSR602481-1"/>
    </source>
</evidence>
<keyword evidence="9 14" id="KW-0805">Transcription regulation</keyword>
<dbReference type="InterPro" id="IPR036390">
    <property type="entry name" value="WH_DNA-bd_sf"/>
</dbReference>
<dbReference type="GO" id="GO:0000976">
    <property type="term" value="F:transcription cis-regulatory region binding"/>
    <property type="evidence" value="ECO:0007669"/>
    <property type="project" value="TreeGrafter"/>
</dbReference>
<dbReference type="GO" id="GO:0005829">
    <property type="term" value="C:cytosol"/>
    <property type="evidence" value="ECO:0007669"/>
    <property type="project" value="TreeGrafter"/>
</dbReference>
<dbReference type="Pfam" id="PF01475">
    <property type="entry name" value="FUR"/>
    <property type="match status" value="1"/>
</dbReference>
<keyword evidence="7 12" id="KW-0479">Metal-binding</keyword>
<dbReference type="Proteomes" id="UP000198900">
    <property type="component" value="Unassembled WGS sequence"/>
</dbReference>
<evidence type="ECO:0000256" key="4">
    <source>
        <dbReference type="ARBA" id="ARBA00020910"/>
    </source>
</evidence>
<dbReference type="EMBL" id="FNDI01000042">
    <property type="protein sequence ID" value="SDJ30773.1"/>
    <property type="molecule type" value="Genomic_DNA"/>
</dbReference>
<keyword evidence="16" id="KW-1185">Reference proteome</keyword>
<dbReference type="GO" id="GO:0003700">
    <property type="term" value="F:DNA-binding transcription factor activity"/>
    <property type="evidence" value="ECO:0007669"/>
    <property type="project" value="UniProtKB-UniRule"/>
</dbReference>
<evidence type="ECO:0000256" key="3">
    <source>
        <dbReference type="ARBA" id="ARBA00011738"/>
    </source>
</evidence>
<gene>
    <name evidence="14" type="primary">fur</name>
    <name evidence="15" type="ORF">SAMN04487926_14225</name>
</gene>
<comment type="cofactor">
    <cofactor evidence="13">
        <name>Mn(2+)</name>
        <dbReference type="ChEBI" id="CHEBI:29035"/>
    </cofactor>
    <cofactor evidence="13">
        <name>Fe(2+)</name>
        <dbReference type="ChEBI" id="CHEBI:29033"/>
    </cofactor>
    <text evidence="13">Binds 1 Mn(2+) or Fe(2+) ion per subunit.</text>
</comment>
<proteinExistence type="inferred from homology"/>
<keyword evidence="5 14" id="KW-0963">Cytoplasm</keyword>
<evidence type="ECO:0000313" key="16">
    <source>
        <dbReference type="Proteomes" id="UP000198900"/>
    </source>
</evidence>
<evidence type="ECO:0000256" key="9">
    <source>
        <dbReference type="ARBA" id="ARBA00023015"/>
    </source>
</evidence>
<comment type="subcellular location">
    <subcellularLocation>
        <location evidence="1 14">Cytoplasm</location>
    </subcellularLocation>
</comment>
<evidence type="ECO:0000256" key="11">
    <source>
        <dbReference type="ARBA" id="ARBA00023163"/>
    </source>
</evidence>
<dbReference type="PANTHER" id="PTHR33202">
    <property type="entry name" value="ZINC UPTAKE REGULATION PROTEIN"/>
    <property type="match status" value="1"/>
</dbReference>
<dbReference type="GO" id="GO:0008270">
    <property type="term" value="F:zinc ion binding"/>
    <property type="evidence" value="ECO:0007669"/>
    <property type="project" value="TreeGrafter"/>
</dbReference>
<evidence type="ECO:0000313" key="15">
    <source>
        <dbReference type="EMBL" id="SDJ30773.1"/>
    </source>
</evidence>
<keyword evidence="10 14" id="KW-0238">DNA-binding</keyword>
<dbReference type="RefSeq" id="WP_091789804.1">
    <property type="nucleotide sequence ID" value="NZ_FNDI01000042.1"/>
</dbReference>
<name>A0A7Z7BIK6_9BURK</name>
<evidence type="ECO:0000256" key="7">
    <source>
        <dbReference type="ARBA" id="ARBA00022723"/>
    </source>
</evidence>
<dbReference type="CDD" id="cd07153">
    <property type="entry name" value="Fur_like"/>
    <property type="match status" value="1"/>
</dbReference>
<comment type="subunit">
    <text evidence="3 14">Homodimer.</text>
</comment>
<dbReference type="InterPro" id="IPR002481">
    <property type="entry name" value="FUR"/>
</dbReference>
<evidence type="ECO:0000256" key="1">
    <source>
        <dbReference type="ARBA" id="ARBA00004496"/>
    </source>
</evidence>
<dbReference type="InterPro" id="IPR043135">
    <property type="entry name" value="Fur_C"/>
</dbReference>
<dbReference type="SUPFAM" id="SSF46785">
    <property type="entry name" value="Winged helix' DNA-binding domain"/>
    <property type="match status" value="1"/>
</dbReference>
<comment type="similarity">
    <text evidence="2 14">Belongs to the Fur family.</text>
</comment>
<reference evidence="15" key="1">
    <citation type="submission" date="2016-10" db="EMBL/GenBank/DDBJ databases">
        <authorList>
            <person name="Varghese N."/>
            <person name="Submissions S."/>
        </authorList>
    </citation>
    <scope>NUCLEOTIDE SEQUENCE [LARGE SCALE GENOMIC DNA]</scope>
    <source>
        <strain evidence="15">YR281</strain>
    </source>
</reference>
<feature type="binding site" evidence="13">
    <location>
        <position position="99"/>
    </location>
    <ligand>
        <name>Fe cation</name>
        <dbReference type="ChEBI" id="CHEBI:24875"/>
    </ligand>
</feature>
<evidence type="ECO:0000256" key="10">
    <source>
        <dbReference type="ARBA" id="ARBA00023125"/>
    </source>
</evidence>
<sequence length="158" mass="17269">MASHVALLFAPINTLDVLKRAGLLGTSAQIAVLDYLQQAEHGHFGAEEIHRRIAKNGERMNLSTTYRVLNQLVRAGFVANVPLGKHHSLYELNTGMAHDHLVCVLCGRVEEFSDVTINRRRAAIAKEFGLRVVGKTLALRGVCADCAARAHPAGPRVR</sequence>
<protein>
    <recommendedName>
        <fullName evidence="4 14">Ferric uptake regulation protein</fullName>
    </recommendedName>
</protein>
<dbReference type="GO" id="GO:1900376">
    <property type="term" value="P:regulation of secondary metabolite biosynthetic process"/>
    <property type="evidence" value="ECO:0007669"/>
    <property type="project" value="TreeGrafter"/>
</dbReference>
<accession>A0A7Z7BIK6</accession>
<evidence type="ECO:0000256" key="13">
    <source>
        <dbReference type="PIRSR" id="PIRSR602481-2"/>
    </source>
</evidence>
<evidence type="ECO:0000256" key="6">
    <source>
        <dbReference type="ARBA" id="ARBA00022491"/>
    </source>
</evidence>
<evidence type="ECO:0000256" key="2">
    <source>
        <dbReference type="ARBA" id="ARBA00007957"/>
    </source>
</evidence>
<keyword evidence="6 14" id="KW-0678">Repressor</keyword>
<feature type="binding site" evidence="12">
    <location>
        <position position="146"/>
    </location>
    <ligand>
        <name>Zn(2+)</name>
        <dbReference type="ChEBI" id="CHEBI:29105"/>
    </ligand>
</feature>
<evidence type="ECO:0000256" key="8">
    <source>
        <dbReference type="ARBA" id="ARBA00022833"/>
    </source>
</evidence>
<feature type="binding site" evidence="12">
    <location>
        <position position="106"/>
    </location>
    <ligand>
        <name>Zn(2+)</name>
        <dbReference type="ChEBI" id="CHEBI:29105"/>
    </ligand>
</feature>
<dbReference type="AlphaFoldDB" id="A0A7Z7BIK6"/>
<feature type="binding site" evidence="12">
    <location>
        <position position="103"/>
    </location>
    <ligand>
        <name>Zn(2+)</name>
        <dbReference type="ChEBI" id="CHEBI:29105"/>
    </ligand>
</feature>
<comment type="cofactor">
    <cofactor evidence="12">
        <name>Zn(2+)</name>
        <dbReference type="ChEBI" id="CHEBI:29105"/>
    </cofactor>
    <text evidence="12">Binds 1 zinc ion per subunit.</text>
</comment>
<dbReference type="GO" id="GO:0045892">
    <property type="term" value="P:negative regulation of DNA-templated transcription"/>
    <property type="evidence" value="ECO:0007669"/>
    <property type="project" value="TreeGrafter"/>
</dbReference>
<comment type="caution">
    <text evidence="15">The sequence shown here is derived from an EMBL/GenBank/DDBJ whole genome shotgun (WGS) entry which is preliminary data.</text>
</comment>
<organism evidence="15 16">
    <name type="scientific">Paraburkholderia steynii</name>
    <dbReference type="NCBI Taxonomy" id="1245441"/>
    <lineage>
        <taxon>Bacteria</taxon>
        <taxon>Pseudomonadati</taxon>
        <taxon>Pseudomonadota</taxon>
        <taxon>Betaproteobacteria</taxon>
        <taxon>Burkholderiales</taxon>
        <taxon>Burkholderiaceae</taxon>
        <taxon>Paraburkholderia</taxon>
    </lineage>
</organism>
<keyword evidence="13 14" id="KW-0408">Iron</keyword>
<dbReference type="InterPro" id="IPR036388">
    <property type="entry name" value="WH-like_DNA-bd_sf"/>
</dbReference>
<feature type="binding site" evidence="12">
    <location>
        <position position="143"/>
    </location>
    <ligand>
        <name>Zn(2+)</name>
        <dbReference type="ChEBI" id="CHEBI:29105"/>
    </ligand>
</feature>
<dbReference type="Gene3D" id="3.30.1490.190">
    <property type="match status" value="1"/>
</dbReference>
<keyword evidence="8 12" id="KW-0862">Zinc</keyword>
<evidence type="ECO:0000256" key="14">
    <source>
        <dbReference type="RuleBase" id="RU364037"/>
    </source>
</evidence>
<dbReference type="PANTHER" id="PTHR33202:SF2">
    <property type="entry name" value="FERRIC UPTAKE REGULATION PROTEIN"/>
    <property type="match status" value="1"/>
</dbReference>
<evidence type="ECO:0000256" key="5">
    <source>
        <dbReference type="ARBA" id="ARBA00022490"/>
    </source>
</evidence>